<name>A0AAC9NTL4_9ALTE</name>
<organism evidence="2 3">
    <name type="scientific">Alteromonas mediterranea</name>
    <dbReference type="NCBI Taxonomy" id="314275"/>
    <lineage>
        <taxon>Bacteria</taxon>
        <taxon>Pseudomonadati</taxon>
        <taxon>Pseudomonadota</taxon>
        <taxon>Gammaproteobacteria</taxon>
        <taxon>Alteromonadales</taxon>
        <taxon>Alteromonadaceae</taxon>
        <taxon>Alteromonas/Salinimonas group</taxon>
        <taxon>Alteromonas</taxon>
    </lineage>
</organism>
<dbReference type="EMBL" id="CP018025">
    <property type="protein sequence ID" value="APD92358.1"/>
    <property type="molecule type" value="Genomic_DNA"/>
</dbReference>
<keyword evidence="1" id="KW-0472">Membrane</keyword>
<keyword evidence="1" id="KW-0812">Transmembrane</keyword>
<dbReference type="Proteomes" id="UP000182101">
    <property type="component" value="Plasmid pAMCP48-600"/>
</dbReference>
<evidence type="ECO:0008006" key="4">
    <source>
        <dbReference type="Google" id="ProtNLM"/>
    </source>
</evidence>
<gene>
    <name evidence="2" type="ORF">BM524_20875</name>
</gene>
<sequence>MFGKREVYGIFTCVFASLVIAEYLHGASESLFYNWVLGMMIFAGLFIGELCESRKVITNAYKAKTKEEKARLKKGFDEAILRNDKPAAMKAYRHLKGCGLKEAKAHVESVLSNQPNN</sequence>
<protein>
    <recommendedName>
        <fullName evidence="4">Ribosomal protein L7/L12 C-terminal domain-containing protein</fullName>
    </recommendedName>
</protein>
<feature type="transmembrane region" description="Helical" evidence="1">
    <location>
        <begin position="7"/>
        <end position="26"/>
    </location>
</feature>
<keyword evidence="1" id="KW-1133">Transmembrane helix</keyword>
<feature type="transmembrane region" description="Helical" evidence="1">
    <location>
        <begin position="32"/>
        <end position="51"/>
    </location>
</feature>
<reference evidence="2 3" key="1">
    <citation type="submission" date="2016-11" db="EMBL/GenBank/DDBJ databases">
        <title>Networking in microbes: conjugative elements and plasmids in the genus Alteromonas.</title>
        <authorList>
            <person name="Lopez-Perez M."/>
            <person name="Ramon-Marco N."/>
            <person name="Rodriguez-Valera F."/>
        </authorList>
    </citation>
    <scope>NUCLEOTIDE SEQUENCE [LARGE SCALE GENOMIC DNA]</scope>
    <source>
        <strain evidence="2 3">CP48</strain>
        <plasmid evidence="3">pamcp48-600</plasmid>
    </source>
</reference>
<dbReference type="AlphaFoldDB" id="A0AAC9NTL4"/>
<dbReference type="InterPro" id="IPR014719">
    <property type="entry name" value="Ribosomal_bL12_C/ClpS-like"/>
</dbReference>
<evidence type="ECO:0000313" key="2">
    <source>
        <dbReference type="EMBL" id="APD92358.1"/>
    </source>
</evidence>
<dbReference type="RefSeq" id="WP_071960972.1">
    <property type="nucleotide sequence ID" value="NZ_CP018025.1"/>
</dbReference>
<geneLocation type="plasmid" evidence="3">
    <name>pamcp48-600</name>
</geneLocation>
<keyword evidence="2" id="KW-0614">Plasmid</keyword>
<dbReference type="Gene3D" id="3.30.1390.10">
    <property type="match status" value="1"/>
</dbReference>
<evidence type="ECO:0000256" key="1">
    <source>
        <dbReference type="SAM" id="Phobius"/>
    </source>
</evidence>
<evidence type="ECO:0000313" key="3">
    <source>
        <dbReference type="Proteomes" id="UP000182101"/>
    </source>
</evidence>
<proteinExistence type="predicted"/>
<accession>A0AAC9NTL4</accession>